<dbReference type="Gene3D" id="2.40.10.10">
    <property type="entry name" value="Trypsin-like serine proteases"/>
    <property type="match status" value="1"/>
</dbReference>
<keyword evidence="8" id="KW-1015">Disulfide bond</keyword>
<dbReference type="InterPro" id="IPR050430">
    <property type="entry name" value="Peptidase_S1"/>
</dbReference>
<feature type="signal peptide" evidence="12">
    <location>
        <begin position="1"/>
        <end position="20"/>
    </location>
</feature>
<dbReference type="PROSITE" id="PS00134">
    <property type="entry name" value="TRYPSIN_HIS"/>
    <property type="match status" value="1"/>
</dbReference>
<protein>
    <submittedName>
        <fullName evidence="14">Late trypsin</fullName>
    </submittedName>
</protein>
<dbReference type="PANTHER" id="PTHR24276">
    <property type="entry name" value="POLYSERASE-RELATED"/>
    <property type="match status" value="1"/>
</dbReference>
<dbReference type="InterPro" id="IPR001314">
    <property type="entry name" value="Peptidase_S1A"/>
</dbReference>
<dbReference type="CDD" id="cd00190">
    <property type="entry name" value="Tryp_SPc"/>
    <property type="match status" value="1"/>
</dbReference>
<evidence type="ECO:0000313" key="14">
    <source>
        <dbReference type="EMBL" id="AAU06478.1"/>
    </source>
</evidence>
<accession>Q66UD0</accession>
<dbReference type="GO" id="GO:0005576">
    <property type="term" value="C:extracellular region"/>
    <property type="evidence" value="ECO:0007669"/>
    <property type="project" value="UniProtKB-SubCell"/>
</dbReference>
<keyword evidence="6 11" id="KW-0378">Hydrolase</keyword>
<evidence type="ECO:0000256" key="8">
    <source>
        <dbReference type="ARBA" id="ARBA00023157"/>
    </source>
</evidence>
<evidence type="ECO:0000256" key="5">
    <source>
        <dbReference type="ARBA" id="ARBA00022757"/>
    </source>
</evidence>
<dbReference type="PROSITE" id="PS00135">
    <property type="entry name" value="TRYPSIN_SER"/>
    <property type="match status" value="1"/>
</dbReference>
<dbReference type="SMART" id="SM00020">
    <property type="entry name" value="Tryp_SPc"/>
    <property type="match status" value="1"/>
</dbReference>
<dbReference type="EMBL" id="AY603563">
    <property type="protein sequence ID" value="AAU06478.1"/>
    <property type="molecule type" value="mRNA"/>
</dbReference>
<dbReference type="VEuPathDB" id="VectorBase:CSON007082"/>
<evidence type="ECO:0000256" key="3">
    <source>
        <dbReference type="ARBA" id="ARBA00022670"/>
    </source>
</evidence>
<evidence type="ECO:0000256" key="10">
    <source>
        <dbReference type="ARBA" id="ARBA00024195"/>
    </source>
</evidence>
<evidence type="ECO:0000256" key="6">
    <source>
        <dbReference type="ARBA" id="ARBA00022801"/>
    </source>
</evidence>
<keyword evidence="5" id="KW-0222">Digestion</keyword>
<evidence type="ECO:0000256" key="11">
    <source>
        <dbReference type="RuleBase" id="RU363034"/>
    </source>
</evidence>
<dbReference type="MEROPS" id="S01.478"/>
<evidence type="ECO:0000256" key="7">
    <source>
        <dbReference type="ARBA" id="ARBA00022825"/>
    </source>
</evidence>
<dbReference type="InterPro" id="IPR018114">
    <property type="entry name" value="TRYPSIN_HIS"/>
</dbReference>
<keyword evidence="4 12" id="KW-0732">Signal</keyword>
<keyword evidence="7 11" id="KW-0720">Serine protease</keyword>
<dbReference type="InterPro" id="IPR043504">
    <property type="entry name" value="Peptidase_S1_PA_chymotrypsin"/>
</dbReference>
<dbReference type="InterPro" id="IPR009003">
    <property type="entry name" value="Peptidase_S1_PA"/>
</dbReference>
<organism evidence="14">
    <name type="scientific">Culicoides sonorensis</name>
    <name type="common">Biting midge</name>
    <dbReference type="NCBI Taxonomy" id="179676"/>
    <lineage>
        <taxon>Eukaryota</taxon>
        <taxon>Metazoa</taxon>
        <taxon>Ecdysozoa</taxon>
        <taxon>Arthropoda</taxon>
        <taxon>Hexapoda</taxon>
        <taxon>Insecta</taxon>
        <taxon>Pterygota</taxon>
        <taxon>Neoptera</taxon>
        <taxon>Endopterygota</taxon>
        <taxon>Diptera</taxon>
        <taxon>Nematocera</taxon>
        <taxon>Chironomoidea</taxon>
        <taxon>Ceratopogonidae</taxon>
        <taxon>Ceratopogoninae</taxon>
        <taxon>Culicoides</taxon>
        <taxon>Monoculicoides</taxon>
    </lineage>
</organism>
<dbReference type="GO" id="GO:0006508">
    <property type="term" value="P:proteolysis"/>
    <property type="evidence" value="ECO:0007669"/>
    <property type="project" value="UniProtKB-KW"/>
</dbReference>
<dbReference type="AlphaFoldDB" id="Q66UD0"/>
<evidence type="ECO:0000256" key="1">
    <source>
        <dbReference type="ARBA" id="ARBA00004613"/>
    </source>
</evidence>
<sequence length="275" mass="29543">MQLFQVIFILITFSFIEIFGDEVQEIVPVPPLNYTKPPYSVKIVGGSPARLHQFPWQASITSCEGGSCYICGGSLISKRYVLTAAHCAAGLTRFVIGLGSNSRNRPAVTLTSNIKVVHPQYDAKSLGNDVAVIKLPWSVKLNKAIQPIILPRSNNTYDNANATVSGYGKTSAWSSSSDQLNFVDMRIISNGQCREIFGSVIRDSSLCAVGKNLSRQNVCQGDSGGPLVVKEGNSTVQVGVVSFVSAAGCAAGYPSGYARVSSFYEWIANMTDIDL</sequence>
<evidence type="ECO:0000256" key="9">
    <source>
        <dbReference type="ARBA" id="ARBA00023180"/>
    </source>
</evidence>
<dbReference type="GO" id="GO:0004252">
    <property type="term" value="F:serine-type endopeptidase activity"/>
    <property type="evidence" value="ECO:0007669"/>
    <property type="project" value="InterPro"/>
</dbReference>
<reference evidence="14" key="1">
    <citation type="journal article" date="2005" name="Insect Mol. Biol.">
        <title>Midgut and salivary gland transcriptomes of the arbovirus vector Culicoides sonorensis (Diptera: Ceratopogonidae).</title>
        <authorList>
            <person name="Campbell C.L."/>
            <person name="Vandyke K.A."/>
            <person name="Letchworth G.J."/>
            <person name="Drolet B.S."/>
            <person name="Hanekamp T."/>
            <person name="Wilson W.C."/>
        </authorList>
    </citation>
    <scope>NUCLEOTIDE SEQUENCE</scope>
</reference>
<evidence type="ECO:0000256" key="2">
    <source>
        <dbReference type="ARBA" id="ARBA00022525"/>
    </source>
</evidence>
<dbReference type="Pfam" id="PF00089">
    <property type="entry name" value="Trypsin"/>
    <property type="match status" value="1"/>
</dbReference>
<dbReference type="InterPro" id="IPR033116">
    <property type="entry name" value="TRYPSIN_SER"/>
</dbReference>
<comment type="similarity">
    <text evidence="10">Belongs to the peptidase S1 family. CLIP subfamily.</text>
</comment>
<proteinExistence type="evidence at transcript level"/>
<dbReference type="FunFam" id="2.40.10.10:FF:000054">
    <property type="entry name" value="Complement C1r subcomponent"/>
    <property type="match status" value="1"/>
</dbReference>
<evidence type="ECO:0000256" key="4">
    <source>
        <dbReference type="ARBA" id="ARBA00022729"/>
    </source>
</evidence>
<dbReference type="SUPFAM" id="SSF50494">
    <property type="entry name" value="Trypsin-like serine proteases"/>
    <property type="match status" value="1"/>
</dbReference>
<keyword evidence="9" id="KW-0325">Glycoprotein</keyword>
<feature type="chain" id="PRO_5004268852" evidence="12">
    <location>
        <begin position="21"/>
        <end position="275"/>
    </location>
</feature>
<name>Q66UD0_CULSO</name>
<evidence type="ECO:0000256" key="12">
    <source>
        <dbReference type="SAM" id="SignalP"/>
    </source>
</evidence>
<keyword evidence="3 11" id="KW-0645">Protease</keyword>
<dbReference type="PROSITE" id="PS50240">
    <property type="entry name" value="TRYPSIN_DOM"/>
    <property type="match status" value="1"/>
</dbReference>
<dbReference type="PANTHER" id="PTHR24276:SF98">
    <property type="entry name" value="FI18310P1-RELATED"/>
    <property type="match status" value="1"/>
</dbReference>
<evidence type="ECO:0000259" key="13">
    <source>
        <dbReference type="PROSITE" id="PS50240"/>
    </source>
</evidence>
<dbReference type="GO" id="GO:0007586">
    <property type="term" value="P:digestion"/>
    <property type="evidence" value="ECO:0007669"/>
    <property type="project" value="UniProtKB-KW"/>
</dbReference>
<feature type="domain" description="Peptidase S1" evidence="13">
    <location>
        <begin position="43"/>
        <end position="272"/>
    </location>
</feature>
<dbReference type="PRINTS" id="PR00722">
    <property type="entry name" value="CHYMOTRYPSIN"/>
</dbReference>
<dbReference type="FunFam" id="2.40.10.10:FF:000068">
    <property type="entry name" value="transmembrane protease serine 2"/>
    <property type="match status" value="1"/>
</dbReference>
<keyword evidence="2" id="KW-0964">Secreted</keyword>
<comment type="subcellular location">
    <subcellularLocation>
        <location evidence="1">Secreted</location>
    </subcellularLocation>
</comment>
<dbReference type="InterPro" id="IPR001254">
    <property type="entry name" value="Trypsin_dom"/>
</dbReference>